<sequence length="91" mass="10155">MGRTTTEEGLDWKDDDREDGPDEDSYAEEEDDDREVGPDAHSSAEEEEDDRDSEGNTLHRSKKDAACRNVSFSDPYNALGLAHLLVGNLKL</sequence>
<feature type="region of interest" description="Disordered" evidence="1">
    <location>
        <begin position="1"/>
        <end position="63"/>
    </location>
</feature>
<feature type="compositionally biased region" description="Basic and acidic residues" evidence="1">
    <location>
        <begin position="35"/>
        <end position="44"/>
    </location>
</feature>
<proteinExistence type="predicted"/>
<keyword evidence="3" id="KW-1185">Reference proteome</keyword>
<feature type="compositionally biased region" description="Acidic residues" evidence="1">
    <location>
        <begin position="16"/>
        <end position="34"/>
    </location>
</feature>
<gene>
    <name evidence="2" type="ORF">ZIOFF_017225</name>
</gene>
<name>A0A8J5HNF8_ZINOF</name>
<accession>A0A8J5HNF8</accession>
<dbReference type="AlphaFoldDB" id="A0A8J5HNF8"/>
<dbReference type="EMBL" id="JACMSC010000005">
    <property type="protein sequence ID" value="KAG6520187.1"/>
    <property type="molecule type" value="Genomic_DNA"/>
</dbReference>
<comment type="caution">
    <text evidence="2">The sequence shown here is derived from an EMBL/GenBank/DDBJ whole genome shotgun (WGS) entry which is preliminary data.</text>
</comment>
<organism evidence="2 3">
    <name type="scientific">Zingiber officinale</name>
    <name type="common">Ginger</name>
    <name type="synonym">Amomum zingiber</name>
    <dbReference type="NCBI Taxonomy" id="94328"/>
    <lineage>
        <taxon>Eukaryota</taxon>
        <taxon>Viridiplantae</taxon>
        <taxon>Streptophyta</taxon>
        <taxon>Embryophyta</taxon>
        <taxon>Tracheophyta</taxon>
        <taxon>Spermatophyta</taxon>
        <taxon>Magnoliopsida</taxon>
        <taxon>Liliopsida</taxon>
        <taxon>Zingiberales</taxon>
        <taxon>Zingiberaceae</taxon>
        <taxon>Zingiber</taxon>
    </lineage>
</organism>
<protein>
    <submittedName>
        <fullName evidence="2">Uncharacterized protein</fullName>
    </submittedName>
</protein>
<evidence type="ECO:0000256" key="1">
    <source>
        <dbReference type="SAM" id="MobiDB-lite"/>
    </source>
</evidence>
<evidence type="ECO:0000313" key="3">
    <source>
        <dbReference type="Proteomes" id="UP000734854"/>
    </source>
</evidence>
<evidence type="ECO:0000313" key="2">
    <source>
        <dbReference type="EMBL" id="KAG6520187.1"/>
    </source>
</evidence>
<dbReference type="Proteomes" id="UP000734854">
    <property type="component" value="Unassembled WGS sequence"/>
</dbReference>
<reference evidence="2 3" key="1">
    <citation type="submission" date="2020-08" db="EMBL/GenBank/DDBJ databases">
        <title>Plant Genome Project.</title>
        <authorList>
            <person name="Zhang R.-G."/>
        </authorList>
    </citation>
    <scope>NUCLEOTIDE SEQUENCE [LARGE SCALE GENOMIC DNA]</scope>
    <source>
        <tissue evidence="2">Rhizome</tissue>
    </source>
</reference>